<accession>A0ABT4VHG2</accession>
<dbReference type="InterPro" id="IPR051783">
    <property type="entry name" value="NAD(P)-dependent_oxidoreduct"/>
</dbReference>
<feature type="domain" description="NAD-dependent epimerase/dehydratase" evidence="1">
    <location>
        <begin position="3"/>
        <end position="223"/>
    </location>
</feature>
<comment type="caution">
    <text evidence="2">The sequence shown here is derived from an EMBL/GenBank/DDBJ whole genome shotgun (WGS) entry which is preliminary data.</text>
</comment>
<evidence type="ECO:0000313" key="3">
    <source>
        <dbReference type="Proteomes" id="UP001148313"/>
    </source>
</evidence>
<dbReference type="Pfam" id="PF01370">
    <property type="entry name" value="Epimerase"/>
    <property type="match status" value="1"/>
</dbReference>
<sequence>MIVFVTGATGVLGRPVIHRLVQNGHQVRALCRSQSNLSVLQSAGAIPLDADLFDPVSLGSAVQDCDTILHLATRIPTASELKNQALWAENDRIRSDGMKNLIAAAENTGSVKAIVYPSISFFYGDAGADWISADSADCAPCGVLQSTLDAEAQVKSFADDRTDRRGIVLRFGAFYGPSSPDSVQVIEMARKGLAMSIAAAPSYKSMIWIDDAAAAVVEAAENAPSGTYDVVEDDPSTQHEAIDALAAAVGRKRLVRLPRFLLRLAVPPELRGILSRSQRISNARFREVTGWRPEVPSQREGWRRMVMAAETTK</sequence>
<name>A0ABT4VHG2_9HYPH</name>
<dbReference type="PANTHER" id="PTHR48079:SF6">
    <property type="entry name" value="NAD(P)-BINDING DOMAIN-CONTAINING PROTEIN-RELATED"/>
    <property type="match status" value="1"/>
</dbReference>
<dbReference type="EMBL" id="JAPJZH010000001">
    <property type="protein sequence ID" value="MDA4844144.1"/>
    <property type="molecule type" value="Genomic_DNA"/>
</dbReference>
<evidence type="ECO:0000313" key="2">
    <source>
        <dbReference type="EMBL" id="MDA4844144.1"/>
    </source>
</evidence>
<evidence type="ECO:0000259" key="1">
    <source>
        <dbReference type="Pfam" id="PF01370"/>
    </source>
</evidence>
<dbReference type="SUPFAM" id="SSF51735">
    <property type="entry name" value="NAD(P)-binding Rossmann-fold domains"/>
    <property type="match status" value="1"/>
</dbReference>
<reference evidence="2" key="1">
    <citation type="submission" date="2022-11" db="EMBL/GenBank/DDBJ databases">
        <title>Hoeflea poritis sp. nov., isolated from scleractinian coral Porites lutea.</title>
        <authorList>
            <person name="Zhang G."/>
            <person name="Wei Q."/>
            <person name="Cai L."/>
        </authorList>
    </citation>
    <scope>NUCLEOTIDE SEQUENCE</scope>
    <source>
        <strain evidence="2">E7-10</strain>
    </source>
</reference>
<gene>
    <name evidence="2" type="ORF">OOZ53_02235</name>
</gene>
<organism evidence="2 3">
    <name type="scientific">Hoeflea poritis</name>
    <dbReference type="NCBI Taxonomy" id="2993659"/>
    <lineage>
        <taxon>Bacteria</taxon>
        <taxon>Pseudomonadati</taxon>
        <taxon>Pseudomonadota</taxon>
        <taxon>Alphaproteobacteria</taxon>
        <taxon>Hyphomicrobiales</taxon>
        <taxon>Rhizobiaceae</taxon>
        <taxon>Hoeflea</taxon>
    </lineage>
</organism>
<keyword evidence="3" id="KW-1185">Reference proteome</keyword>
<protein>
    <submittedName>
        <fullName evidence="2">NAD(P)-dependent oxidoreductase</fullName>
    </submittedName>
</protein>
<dbReference type="Proteomes" id="UP001148313">
    <property type="component" value="Unassembled WGS sequence"/>
</dbReference>
<proteinExistence type="predicted"/>
<dbReference type="InterPro" id="IPR036291">
    <property type="entry name" value="NAD(P)-bd_dom_sf"/>
</dbReference>
<dbReference type="PANTHER" id="PTHR48079">
    <property type="entry name" value="PROTEIN YEEZ"/>
    <property type="match status" value="1"/>
</dbReference>
<dbReference type="RefSeq" id="WP_271087667.1">
    <property type="nucleotide sequence ID" value="NZ_JAPJZH010000001.1"/>
</dbReference>
<dbReference type="Gene3D" id="3.40.50.720">
    <property type="entry name" value="NAD(P)-binding Rossmann-like Domain"/>
    <property type="match status" value="1"/>
</dbReference>
<dbReference type="InterPro" id="IPR001509">
    <property type="entry name" value="Epimerase_deHydtase"/>
</dbReference>